<dbReference type="EMBL" id="LNQE01000978">
    <property type="protein sequence ID" value="KUG22213.1"/>
    <property type="molecule type" value="Genomic_DNA"/>
</dbReference>
<evidence type="ECO:0000259" key="9">
    <source>
        <dbReference type="PROSITE" id="PS50112"/>
    </source>
</evidence>
<evidence type="ECO:0000256" key="4">
    <source>
        <dbReference type="ARBA" id="ARBA00022777"/>
    </source>
</evidence>
<dbReference type="InterPro" id="IPR005467">
    <property type="entry name" value="His_kinase_dom"/>
</dbReference>
<dbReference type="PANTHER" id="PTHR43065:SF42">
    <property type="entry name" value="TWO-COMPONENT SENSOR PPRA"/>
    <property type="match status" value="1"/>
</dbReference>
<keyword evidence="2" id="KW-0808">Transferase</keyword>
<evidence type="ECO:0000259" key="8">
    <source>
        <dbReference type="PROSITE" id="PS50109"/>
    </source>
</evidence>
<dbReference type="InterPro" id="IPR035965">
    <property type="entry name" value="PAS-like_dom_sf"/>
</dbReference>
<dbReference type="InterPro" id="IPR013767">
    <property type="entry name" value="PAS_fold"/>
</dbReference>
<dbReference type="Gene3D" id="3.30.450.20">
    <property type="entry name" value="PAS domain"/>
    <property type="match status" value="1"/>
</dbReference>
<dbReference type="CDD" id="cd00130">
    <property type="entry name" value="PAS"/>
    <property type="match status" value="1"/>
</dbReference>
<evidence type="ECO:0000256" key="3">
    <source>
        <dbReference type="ARBA" id="ARBA00022741"/>
    </source>
</evidence>
<feature type="domain" description="PAS" evidence="9">
    <location>
        <begin position="30"/>
        <end position="74"/>
    </location>
</feature>
<name>A0A0W8FMP4_9ZZZZ</name>
<keyword evidence="7" id="KW-0472">Membrane</keyword>
<organism evidence="11">
    <name type="scientific">hydrocarbon metagenome</name>
    <dbReference type="NCBI Taxonomy" id="938273"/>
    <lineage>
        <taxon>unclassified sequences</taxon>
        <taxon>metagenomes</taxon>
        <taxon>ecological metagenomes</taxon>
    </lineage>
</organism>
<dbReference type="PROSITE" id="PS50112">
    <property type="entry name" value="PAS"/>
    <property type="match status" value="1"/>
</dbReference>
<feature type="domain" description="Histidine kinase" evidence="8">
    <location>
        <begin position="285"/>
        <end position="404"/>
    </location>
</feature>
<feature type="domain" description="PAC" evidence="10">
    <location>
        <begin position="118"/>
        <end position="172"/>
    </location>
</feature>
<protein>
    <submittedName>
        <fullName evidence="11">Pas/pac sensor hybrid histidine kinase</fullName>
    </submittedName>
</protein>
<dbReference type="InterPro" id="IPR003594">
    <property type="entry name" value="HATPase_dom"/>
</dbReference>
<evidence type="ECO:0000256" key="2">
    <source>
        <dbReference type="ARBA" id="ARBA00022679"/>
    </source>
</evidence>
<evidence type="ECO:0000256" key="1">
    <source>
        <dbReference type="ARBA" id="ARBA00022553"/>
    </source>
</evidence>
<dbReference type="PANTHER" id="PTHR43065">
    <property type="entry name" value="SENSOR HISTIDINE KINASE"/>
    <property type="match status" value="1"/>
</dbReference>
<keyword evidence="7" id="KW-0812">Transmembrane</keyword>
<dbReference type="GO" id="GO:0016301">
    <property type="term" value="F:kinase activity"/>
    <property type="evidence" value="ECO:0007669"/>
    <property type="project" value="UniProtKB-KW"/>
</dbReference>
<dbReference type="SMART" id="SM00091">
    <property type="entry name" value="PAS"/>
    <property type="match status" value="1"/>
</dbReference>
<dbReference type="Gene3D" id="1.10.287.130">
    <property type="match status" value="1"/>
</dbReference>
<dbReference type="InterPro" id="IPR036890">
    <property type="entry name" value="HATPase_C_sf"/>
</dbReference>
<evidence type="ECO:0000313" key="11">
    <source>
        <dbReference type="EMBL" id="KUG22213.1"/>
    </source>
</evidence>
<dbReference type="Gene3D" id="3.30.565.10">
    <property type="entry name" value="Histidine kinase-like ATPase, C-terminal domain"/>
    <property type="match status" value="1"/>
</dbReference>
<gene>
    <name evidence="11" type="ORF">ASZ90_008016</name>
</gene>
<dbReference type="SUPFAM" id="SSF55785">
    <property type="entry name" value="PYP-like sensor domain (PAS domain)"/>
    <property type="match status" value="1"/>
</dbReference>
<sequence length="408" mass="45359">MNNYFLIFILGLAIIATISLVYSIWRGRKYEQRLISIIHGSPIPTFVLSRDHKIIYWNRALQALSNIKPSDVLGTDKQWQAFYKKKRPCLADLILDGEIDQSTNLYSGEVTKSKLLDNAYEVSQFFPDMGEKGKWFRITAAGLRDYNNNLFGAMETLEDITEQKTAQEELLQRTKLESLGTFAGGVAKDFDNLLSAILRNVFLAKISATDEDKIIEDGLATAERAGLQAKELAHQLSIFAQGGYQVHKMENIEPLLREAARNVFKGSNVTCNISIVESLWPCEIDAKQIRQVFENVLINAKEAMPDGGAVDLISENTTIGTNIKSLSKGNYVRIIIKDYGEGIPPENLPRIFDPYFTTKKVGRGGIGLGLAISDSIIKYHHGLISVESSVGLGTTFSIYLPASLKNEA</sequence>
<keyword evidence="4 11" id="KW-0418">Kinase</keyword>
<dbReference type="Pfam" id="PF00989">
    <property type="entry name" value="PAS"/>
    <property type="match status" value="1"/>
</dbReference>
<dbReference type="AlphaFoldDB" id="A0A0W8FMP4"/>
<proteinExistence type="predicted"/>
<dbReference type="GO" id="GO:0005524">
    <property type="term" value="F:ATP binding"/>
    <property type="evidence" value="ECO:0007669"/>
    <property type="project" value="UniProtKB-KW"/>
</dbReference>
<dbReference type="InterPro" id="IPR000014">
    <property type="entry name" value="PAS"/>
</dbReference>
<dbReference type="InterPro" id="IPR004358">
    <property type="entry name" value="Sig_transdc_His_kin-like_C"/>
</dbReference>
<keyword evidence="3" id="KW-0547">Nucleotide-binding</keyword>
<evidence type="ECO:0000256" key="6">
    <source>
        <dbReference type="ARBA" id="ARBA00023012"/>
    </source>
</evidence>
<dbReference type="PROSITE" id="PS50113">
    <property type="entry name" value="PAC"/>
    <property type="match status" value="1"/>
</dbReference>
<accession>A0A0W8FMP4</accession>
<reference evidence="11" key="1">
    <citation type="journal article" date="2015" name="Proc. Natl. Acad. Sci. U.S.A.">
        <title>Networks of energetic and metabolic interactions define dynamics in microbial communities.</title>
        <authorList>
            <person name="Embree M."/>
            <person name="Liu J.K."/>
            <person name="Al-Bassam M.M."/>
            <person name="Zengler K."/>
        </authorList>
    </citation>
    <scope>NUCLEOTIDE SEQUENCE</scope>
</reference>
<keyword evidence="1" id="KW-0597">Phosphoprotein</keyword>
<dbReference type="Pfam" id="PF02518">
    <property type="entry name" value="HATPase_c"/>
    <property type="match status" value="1"/>
</dbReference>
<dbReference type="InterPro" id="IPR000700">
    <property type="entry name" value="PAS-assoc_C"/>
</dbReference>
<dbReference type="GO" id="GO:0006355">
    <property type="term" value="P:regulation of DNA-templated transcription"/>
    <property type="evidence" value="ECO:0007669"/>
    <property type="project" value="InterPro"/>
</dbReference>
<keyword evidence="6" id="KW-0902">Two-component regulatory system</keyword>
<comment type="caution">
    <text evidence="11">The sequence shown here is derived from an EMBL/GenBank/DDBJ whole genome shotgun (WGS) entry which is preliminary data.</text>
</comment>
<dbReference type="SMART" id="SM00387">
    <property type="entry name" value="HATPase_c"/>
    <property type="match status" value="1"/>
</dbReference>
<evidence type="ECO:0000256" key="5">
    <source>
        <dbReference type="ARBA" id="ARBA00022840"/>
    </source>
</evidence>
<dbReference type="GO" id="GO:0000160">
    <property type="term" value="P:phosphorelay signal transduction system"/>
    <property type="evidence" value="ECO:0007669"/>
    <property type="project" value="UniProtKB-KW"/>
</dbReference>
<feature type="transmembrane region" description="Helical" evidence="7">
    <location>
        <begin position="6"/>
        <end position="25"/>
    </location>
</feature>
<keyword evidence="7" id="KW-1133">Transmembrane helix</keyword>
<evidence type="ECO:0000259" key="10">
    <source>
        <dbReference type="PROSITE" id="PS50113"/>
    </source>
</evidence>
<dbReference type="SUPFAM" id="SSF55874">
    <property type="entry name" value="ATPase domain of HSP90 chaperone/DNA topoisomerase II/histidine kinase"/>
    <property type="match status" value="1"/>
</dbReference>
<keyword evidence="5" id="KW-0067">ATP-binding</keyword>
<dbReference type="PRINTS" id="PR00344">
    <property type="entry name" value="BCTRLSENSOR"/>
</dbReference>
<dbReference type="PROSITE" id="PS50109">
    <property type="entry name" value="HIS_KIN"/>
    <property type="match status" value="1"/>
</dbReference>
<evidence type="ECO:0000256" key="7">
    <source>
        <dbReference type="SAM" id="Phobius"/>
    </source>
</evidence>